<feature type="compositionally biased region" description="Polar residues" evidence="1">
    <location>
        <begin position="64"/>
        <end position="76"/>
    </location>
</feature>
<evidence type="ECO:0000256" key="1">
    <source>
        <dbReference type="SAM" id="MobiDB-lite"/>
    </source>
</evidence>
<keyword evidence="3" id="KW-1185">Reference proteome</keyword>
<organism evidence="2 3">
    <name type="scientific">Amycolatopsis mongoliensis</name>
    <dbReference type="NCBI Taxonomy" id="715475"/>
    <lineage>
        <taxon>Bacteria</taxon>
        <taxon>Bacillati</taxon>
        <taxon>Actinomycetota</taxon>
        <taxon>Actinomycetes</taxon>
        <taxon>Pseudonocardiales</taxon>
        <taxon>Pseudonocardiaceae</taxon>
        <taxon>Amycolatopsis</taxon>
    </lineage>
</organism>
<accession>A0A9Y2JPY5</accession>
<protein>
    <submittedName>
        <fullName evidence="2">Uncharacterized protein</fullName>
    </submittedName>
</protein>
<name>A0A9Y2JPY5_9PSEU</name>
<gene>
    <name evidence="2" type="ORF">QRX60_45735</name>
</gene>
<evidence type="ECO:0000313" key="2">
    <source>
        <dbReference type="EMBL" id="WIY01257.1"/>
    </source>
</evidence>
<dbReference type="EMBL" id="CP127295">
    <property type="protein sequence ID" value="WIY01257.1"/>
    <property type="molecule type" value="Genomic_DNA"/>
</dbReference>
<dbReference type="AlphaFoldDB" id="A0A9Y2JPY5"/>
<dbReference type="RefSeq" id="WP_285997710.1">
    <property type="nucleotide sequence ID" value="NZ_CP127295.1"/>
</dbReference>
<dbReference type="KEGG" id="amog:QRX60_45735"/>
<evidence type="ECO:0000313" key="3">
    <source>
        <dbReference type="Proteomes" id="UP001239397"/>
    </source>
</evidence>
<feature type="region of interest" description="Disordered" evidence="1">
    <location>
        <begin position="52"/>
        <end position="76"/>
    </location>
</feature>
<reference evidence="2 3" key="1">
    <citation type="submission" date="2023-06" db="EMBL/GenBank/DDBJ databases">
        <authorList>
            <person name="Oyuntsetseg B."/>
            <person name="Kim S.B."/>
        </authorList>
    </citation>
    <scope>NUCLEOTIDE SEQUENCE [LARGE SCALE GENOMIC DNA]</scope>
    <source>
        <strain evidence="2 3">4-36</strain>
    </source>
</reference>
<sequence length="167" mass="17686">MLDRAGRAVAGARRALTSGDDARAALAELATVAELVEAAQATEVLVTPHAEMDGVSSHAAEPTVTESVTKSATSETRSVTRADVIDVDTVRVERGKDFEVSGTYRVLAGDSILLGYLGRVRRRGWEARTAATMVAVPGGPWRTRQDALVGLLLNGGIRMAEARKQSN</sequence>
<proteinExistence type="predicted"/>
<dbReference type="Proteomes" id="UP001239397">
    <property type="component" value="Chromosome"/>
</dbReference>